<gene>
    <name evidence="5" type="ORF">BG261_07975</name>
</gene>
<keyword evidence="5" id="KW-0489">Methyltransferase</keyword>
<dbReference type="InterPro" id="IPR029063">
    <property type="entry name" value="SAM-dependent_MTases_sf"/>
</dbReference>
<evidence type="ECO:0000256" key="2">
    <source>
        <dbReference type="PIRSR" id="PIRSR018249-2"/>
    </source>
</evidence>
<dbReference type="Pfam" id="PF21302">
    <property type="entry name" value="Zn_ribbon_RlmA"/>
    <property type="match status" value="1"/>
</dbReference>
<accession>A0A1E8GJ06</accession>
<keyword evidence="2" id="KW-0949">S-adenosyl-L-methionine</keyword>
<feature type="binding site" evidence="2">
    <location>
        <begin position="102"/>
        <end position="103"/>
    </location>
    <ligand>
        <name>S-adenosyl-L-methionine</name>
        <dbReference type="ChEBI" id="CHEBI:59789"/>
    </ligand>
</feature>
<reference evidence="6" key="1">
    <citation type="submission" date="2016-09" db="EMBL/GenBank/DDBJ databases">
        <title>Draft genome sequence of a novel species of the family Streptococcaceae isolated from flowers.</title>
        <authorList>
            <person name="Chuah L.-O."/>
            <person name="Yap K.-P."/>
            <person name="Thong K.L."/>
            <person name="Liong M.T."/>
            <person name="Ahmad R."/>
            <person name="Rusul G."/>
        </authorList>
    </citation>
    <scope>NUCLEOTIDE SEQUENCE [LARGE SCALE GENOMIC DNA]</scope>
    <source>
        <strain evidence="6">DF1</strain>
    </source>
</reference>
<dbReference type="GO" id="GO:0046872">
    <property type="term" value="F:metal ion binding"/>
    <property type="evidence" value="ECO:0007669"/>
    <property type="project" value="UniProtKB-KW"/>
</dbReference>
<dbReference type="PIRSF" id="PIRSF018249">
    <property type="entry name" value="MyrA_prd"/>
    <property type="match status" value="1"/>
</dbReference>
<keyword evidence="6" id="KW-1185">Reference proteome</keyword>
<dbReference type="InterPro" id="IPR048647">
    <property type="entry name" value="RlmA_N"/>
</dbReference>
<feature type="binding site" evidence="1">
    <location>
        <position position="24"/>
    </location>
    <ligand>
        <name>Zn(2+)</name>
        <dbReference type="ChEBI" id="CHEBI:29105"/>
    </ligand>
</feature>
<feature type="domain" description="23S rRNA (guanine(745)-N(1))-methyltransferase N-terminal" evidence="4">
    <location>
        <begin position="20"/>
        <end position="54"/>
    </location>
</feature>
<name>A0A1E8GJ06_9LACT</name>
<feature type="binding site" evidence="1">
    <location>
        <position position="37"/>
    </location>
    <ligand>
        <name>Zn(2+)</name>
        <dbReference type="ChEBI" id="CHEBI:29105"/>
    </ligand>
</feature>
<dbReference type="RefSeq" id="WP_070793220.1">
    <property type="nucleotide sequence ID" value="NZ_MKIR01000026.1"/>
</dbReference>
<dbReference type="SUPFAM" id="SSF53335">
    <property type="entry name" value="S-adenosyl-L-methionine-dependent methyltransferases"/>
    <property type="match status" value="1"/>
</dbReference>
<dbReference type="AlphaFoldDB" id="A0A1E8GJ06"/>
<evidence type="ECO:0000256" key="1">
    <source>
        <dbReference type="PIRSR" id="PIRSR018249-1"/>
    </source>
</evidence>
<dbReference type="GO" id="GO:0008757">
    <property type="term" value="F:S-adenosylmethionine-dependent methyltransferase activity"/>
    <property type="evidence" value="ECO:0007669"/>
    <property type="project" value="InterPro"/>
</dbReference>
<sequence length="273" mass="31791">MLKKIDKSYNFLEKNIDKLACPLCQSLFDLSRYSLRCQKGHQFDINKKGFVNFLNHKVVENYTKEMFEPRGRMIRAGMYEGVLEYIKQNLLGKTLLDVGCGEGSHLSLLNFEGENFAFDIARDGINLATNQDIEAFWAVADLTKLPYANSSMNNILNIFTPSNYDEFRRVLSENGQVIKVVPDKYYLQELRKAYKLPLDYDNSKVVAKFKEEFPKVTEEEIYYEFQIPEEQRNDFLKMSPLEWQVDDELLDEVKNNPPKTATVNVRILIGSYK</sequence>
<dbReference type="Proteomes" id="UP000178622">
    <property type="component" value="Unassembled WGS sequence"/>
</dbReference>
<evidence type="ECO:0000259" key="4">
    <source>
        <dbReference type="Pfam" id="PF21302"/>
    </source>
</evidence>
<feature type="binding site" evidence="2">
    <location>
        <position position="79"/>
    </location>
    <ligand>
        <name>S-adenosyl-L-methionine</name>
        <dbReference type="ChEBI" id="CHEBI:59789"/>
    </ligand>
</feature>
<comment type="caution">
    <text evidence="5">The sequence shown here is derived from an EMBL/GenBank/DDBJ whole genome shotgun (WGS) entry which is preliminary data.</text>
</comment>
<dbReference type="EMBL" id="MKIR01000026">
    <property type="protein sequence ID" value="OFI48211.1"/>
    <property type="molecule type" value="Genomic_DNA"/>
</dbReference>
<dbReference type="GO" id="GO:0032259">
    <property type="term" value="P:methylation"/>
    <property type="evidence" value="ECO:0007669"/>
    <property type="project" value="UniProtKB-KW"/>
</dbReference>
<keyword evidence="1" id="KW-0862">Zinc</keyword>
<dbReference type="Pfam" id="PF08241">
    <property type="entry name" value="Methyltransf_11"/>
    <property type="match status" value="1"/>
</dbReference>
<proteinExistence type="predicted"/>
<evidence type="ECO:0000313" key="5">
    <source>
        <dbReference type="EMBL" id="OFI48211.1"/>
    </source>
</evidence>
<feature type="binding site" evidence="2">
    <location>
        <position position="186"/>
    </location>
    <ligand>
        <name>S-adenosyl-L-methionine</name>
        <dbReference type="ChEBI" id="CHEBI:59789"/>
    </ligand>
</feature>
<dbReference type="STRING" id="1859473.BG261_07975"/>
<evidence type="ECO:0000313" key="6">
    <source>
        <dbReference type="Proteomes" id="UP000178622"/>
    </source>
</evidence>
<feature type="domain" description="Methyltransferase type 11" evidence="3">
    <location>
        <begin position="96"/>
        <end position="178"/>
    </location>
</feature>
<dbReference type="OrthoDB" id="5522265at2"/>
<feature type="binding site" evidence="1">
    <location>
        <position position="41"/>
    </location>
    <ligand>
        <name>Zn(2+)</name>
        <dbReference type="ChEBI" id="CHEBI:29105"/>
    </ligand>
</feature>
<dbReference type="InterPro" id="IPR016718">
    <property type="entry name" value="rRNA_m1G-MeTrfase_A_prd"/>
</dbReference>
<keyword evidence="1" id="KW-0479">Metal-binding</keyword>
<feature type="binding site" evidence="1">
    <location>
        <position position="21"/>
    </location>
    <ligand>
        <name>Zn(2+)</name>
        <dbReference type="ChEBI" id="CHEBI:29105"/>
    </ligand>
</feature>
<keyword evidence="5" id="KW-0808">Transferase</keyword>
<evidence type="ECO:0000259" key="3">
    <source>
        <dbReference type="Pfam" id="PF08241"/>
    </source>
</evidence>
<organism evidence="5 6">
    <name type="scientific">Floricoccus tropicus</name>
    <dbReference type="NCBI Taxonomy" id="1859473"/>
    <lineage>
        <taxon>Bacteria</taxon>
        <taxon>Bacillati</taxon>
        <taxon>Bacillota</taxon>
        <taxon>Bacilli</taxon>
        <taxon>Lactobacillales</taxon>
        <taxon>Streptococcaceae</taxon>
        <taxon>Floricoccus</taxon>
    </lineage>
</organism>
<dbReference type="Gene3D" id="3.40.50.150">
    <property type="entry name" value="Vaccinia Virus protein VP39"/>
    <property type="match status" value="1"/>
</dbReference>
<protein>
    <submittedName>
        <fullName evidence="5">Methyltransferase</fullName>
    </submittedName>
</protein>
<dbReference type="InterPro" id="IPR013216">
    <property type="entry name" value="Methyltransf_11"/>
</dbReference>